<name>T1J8W6_STRMM</name>
<keyword evidence="1" id="KW-0694">RNA-binding</keyword>
<dbReference type="STRING" id="126957.T1J8W6"/>
<evidence type="ECO:0000313" key="4">
    <source>
        <dbReference type="Proteomes" id="UP000014500"/>
    </source>
</evidence>
<dbReference type="InterPro" id="IPR001279">
    <property type="entry name" value="Metallo-B-lactamas"/>
</dbReference>
<keyword evidence="4" id="KW-1185">Reference proteome</keyword>
<dbReference type="Proteomes" id="UP000014500">
    <property type="component" value="Unassembled WGS sequence"/>
</dbReference>
<dbReference type="PANTHER" id="PTHR45922">
    <property type="entry name" value="CLEAVAGE AND POLYADENYLATION SPECIFICITY FACTOR SUBUNIT 2"/>
    <property type="match status" value="1"/>
</dbReference>
<organism evidence="3 4">
    <name type="scientific">Strigamia maritima</name>
    <name type="common">European centipede</name>
    <name type="synonym">Geophilus maritimus</name>
    <dbReference type="NCBI Taxonomy" id="126957"/>
    <lineage>
        <taxon>Eukaryota</taxon>
        <taxon>Metazoa</taxon>
        <taxon>Ecdysozoa</taxon>
        <taxon>Arthropoda</taxon>
        <taxon>Myriapoda</taxon>
        <taxon>Chilopoda</taxon>
        <taxon>Pleurostigmophora</taxon>
        <taxon>Geophilomorpha</taxon>
        <taxon>Linotaeniidae</taxon>
        <taxon>Strigamia</taxon>
    </lineage>
</organism>
<keyword evidence="1" id="KW-0507">mRNA processing</keyword>
<dbReference type="GO" id="GO:0003723">
    <property type="term" value="F:RNA binding"/>
    <property type="evidence" value="ECO:0007669"/>
    <property type="project" value="UniProtKB-KW"/>
</dbReference>
<reference evidence="4" key="1">
    <citation type="submission" date="2011-05" db="EMBL/GenBank/DDBJ databases">
        <authorList>
            <person name="Richards S.R."/>
            <person name="Qu J."/>
            <person name="Jiang H."/>
            <person name="Jhangiani S.N."/>
            <person name="Agravi P."/>
            <person name="Goodspeed R."/>
            <person name="Gross S."/>
            <person name="Mandapat C."/>
            <person name="Jackson L."/>
            <person name="Mathew T."/>
            <person name="Pu L."/>
            <person name="Thornton R."/>
            <person name="Saada N."/>
            <person name="Wilczek-Boney K.B."/>
            <person name="Lee S."/>
            <person name="Kovar C."/>
            <person name="Wu Y."/>
            <person name="Scherer S.E."/>
            <person name="Worley K.C."/>
            <person name="Muzny D.M."/>
            <person name="Gibbs R."/>
        </authorList>
    </citation>
    <scope>NUCLEOTIDE SEQUENCE</scope>
    <source>
        <strain evidence="4">Brora</strain>
    </source>
</reference>
<dbReference type="SUPFAM" id="SSF56281">
    <property type="entry name" value="Metallo-hydrolase/oxidoreductase"/>
    <property type="match status" value="1"/>
</dbReference>
<dbReference type="PhylomeDB" id="T1J8W6"/>
<reference evidence="3" key="2">
    <citation type="submission" date="2015-02" db="UniProtKB">
        <authorList>
            <consortium name="EnsemblMetazoa"/>
        </authorList>
    </citation>
    <scope>IDENTIFICATION</scope>
</reference>
<dbReference type="HOGENOM" id="CLU_1481533_0_0_1"/>
<comment type="similarity">
    <text evidence="1">Belongs to the metallo-beta-lactamase superfamily. RNA-metabolizing metallo-beta-lactamase-like family. CPSF2/YSH1 subfamily.</text>
</comment>
<dbReference type="AlphaFoldDB" id="T1J8W6"/>
<dbReference type="eggNOG" id="KOG1135">
    <property type="taxonomic scope" value="Eukaryota"/>
</dbReference>
<dbReference type="GO" id="GO:0005847">
    <property type="term" value="C:mRNA cleavage and polyadenylation specificity factor complex"/>
    <property type="evidence" value="ECO:0007669"/>
    <property type="project" value="InterPro"/>
</dbReference>
<dbReference type="InterPro" id="IPR035639">
    <property type="entry name" value="CPSF2_MBL"/>
</dbReference>
<dbReference type="OMA" id="TAPCCAY"/>
<dbReference type="Gene3D" id="3.60.15.10">
    <property type="entry name" value="Ribonuclease Z/Hydroxyacylglutathione hydrolase-like"/>
    <property type="match status" value="1"/>
</dbReference>
<evidence type="ECO:0000256" key="1">
    <source>
        <dbReference type="RuleBase" id="RU365006"/>
    </source>
</evidence>
<dbReference type="InterPro" id="IPR027075">
    <property type="entry name" value="CPSF2"/>
</dbReference>
<dbReference type="CDD" id="cd16293">
    <property type="entry name" value="CPSF2-like_MBL-fold"/>
    <property type="match status" value="1"/>
</dbReference>
<feature type="domain" description="Metallo-beta-lactamase" evidence="2">
    <location>
        <begin position="22"/>
        <end position="154"/>
    </location>
</feature>
<dbReference type="EnsemblMetazoa" id="SMAR010156-RA">
    <property type="protein sequence ID" value="SMAR010156-PA"/>
    <property type="gene ID" value="SMAR010156"/>
</dbReference>
<evidence type="ECO:0000313" key="3">
    <source>
        <dbReference type="EnsemblMetazoa" id="SMAR010156-PA"/>
    </source>
</evidence>
<evidence type="ECO:0000259" key="2">
    <source>
        <dbReference type="Pfam" id="PF16661"/>
    </source>
</evidence>
<protein>
    <recommendedName>
        <fullName evidence="1">Cleavage and polyadenylation specificity factor subunit 2</fullName>
    </recommendedName>
    <alternativeName>
        <fullName evidence="1">Cleavage and polyadenylation specificity factor 100 kDa subunit</fullName>
    </alternativeName>
</protein>
<comment type="subcellular location">
    <subcellularLocation>
        <location evidence="1">Nucleus</location>
    </subcellularLocation>
</comment>
<keyword evidence="1" id="KW-0539">Nucleus</keyword>
<dbReference type="InterPro" id="IPR036866">
    <property type="entry name" value="RibonucZ/Hydroxyglut_hydro"/>
</dbReference>
<dbReference type="PANTHER" id="PTHR45922:SF1">
    <property type="entry name" value="CLEAVAGE AND POLYADENYLATION SPECIFICITY FACTOR SUBUNIT 2"/>
    <property type="match status" value="1"/>
</dbReference>
<sequence length="162" mass="18546">MASVIKFHALSDVSDETSHCYILQVDEFRFLLDCGWDDKFNPLFIEELKKHVHSIDAVLLSYPDNYHLGALPYAVGKLGLSCPIYATFPVYKMGQMFMYDIFQSRDNSDDFDLFTLDDIDVAFDKIIQLQYNQPIKLRGKGRGIHISALRAGHMAEVQFGRS</sequence>
<proteinExistence type="inferred from homology"/>
<dbReference type="Pfam" id="PF16661">
    <property type="entry name" value="Lactamase_B_6"/>
    <property type="match status" value="1"/>
</dbReference>
<dbReference type="EMBL" id="JH431968">
    <property type="status" value="NOT_ANNOTATED_CDS"/>
    <property type="molecule type" value="Genomic_DNA"/>
</dbReference>
<accession>T1J8W6</accession>
<dbReference type="GO" id="GO:0006398">
    <property type="term" value="P:mRNA 3'-end processing by stem-loop binding and cleavage"/>
    <property type="evidence" value="ECO:0007669"/>
    <property type="project" value="InterPro"/>
</dbReference>